<organism evidence="2 3">
    <name type="scientific">Hibiscus syriacus</name>
    <name type="common">Rose of Sharon</name>
    <dbReference type="NCBI Taxonomy" id="106335"/>
    <lineage>
        <taxon>Eukaryota</taxon>
        <taxon>Viridiplantae</taxon>
        <taxon>Streptophyta</taxon>
        <taxon>Embryophyta</taxon>
        <taxon>Tracheophyta</taxon>
        <taxon>Spermatophyta</taxon>
        <taxon>Magnoliopsida</taxon>
        <taxon>eudicotyledons</taxon>
        <taxon>Gunneridae</taxon>
        <taxon>Pentapetalae</taxon>
        <taxon>rosids</taxon>
        <taxon>malvids</taxon>
        <taxon>Malvales</taxon>
        <taxon>Malvaceae</taxon>
        <taxon>Malvoideae</taxon>
        <taxon>Hibiscus</taxon>
    </lineage>
</organism>
<keyword evidence="3" id="KW-1185">Reference proteome</keyword>
<evidence type="ECO:0000259" key="1">
    <source>
        <dbReference type="SMART" id="SM01256"/>
    </source>
</evidence>
<dbReference type="GO" id="GO:0005634">
    <property type="term" value="C:nucleus"/>
    <property type="evidence" value="ECO:0007669"/>
    <property type="project" value="InterPro"/>
</dbReference>
<protein>
    <submittedName>
        <fullName evidence="2">Detected protein of confused Function</fullName>
    </submittedName>
</protein>
<dbReference type="Pfam" id="PF03791">
    <property type="entry name" value="KNOX2"/>
    <property type="match status" value="1"/>
</dbReference>
<reference evidence="2" key="1">
    <citation type="submission" date="2019-09" db="EMBL/GenBank/DDBJ databases">
        <title>Draft genome information of white flower Hibiscus syriacus.</title>
        <authorList>
            <person name="Kim Y.-M."/>
        </authorList>
    </citation>
    <scope>NUCLEOTIDE SEQUENCE [LARGE SCALE GENOMIC DNA]</scope>
    <source>
        <strain evidence="2">YM2019G1</strain>
    </source>
</reference>
<dbReference type="GO" id="GO:0003677">
    <property type="term" value="F:DNA binding"/>
    <property type="evidence" value="ECO:0007669"/>
    <property type="project" value="InterPro"/>
</dbReference>
<feature type="domain" description="KNOX2" evidence="1">
    <location>
        <begin position="49"/>
        <end position="87"/>
    </location>
</feature>
<evidence type="ECO:0000313" key="2">
    <source>
        <dbReference type="EMBL" id="KAE8688327.1"/>
    </source>
</evidence>
<name>A0A6A2Z9F1_HIBSY</name>
<comment type="caution">
    <text evidence="2">The sequence shown here is derived from an EMBL/GenBank/DDBJ whole genome shotgun (WGS) entry which is preliminary data.</text>
</comment>
<gene>
    <name evidence="2" type="ORF">F3Y22_tig00110988pilonHSYRG00376</name>
</gene>
<accession>A0A6A2Z9F1</accession>
<sequence length="87" mass="9608">MFGSDELFSAASAISEAASITPEIRREEDISCVIKAKIVSHLLTLAGNRANLLGSDPELDEFMETYCDMLVKFKSDLSRPFDEATTF</sequence>
<dbReference type="EMBL" id="VEPZ02001191">
    <property type="protein sequence ID" value="KAE8688327.1"/>
    <property type="molecule type" value="Genomic_DNA"/>
</dbReference>
<dbReference type="SMART" id="SM01256">
    <property type="entry name" value="KNOX2"/>
    <property type="match status" value="1"/>
</dbReference>
<evidence type="ECO:0000313" key="3">
    <source>
        <dbReference type="Proteomes" id="UP000436088"/>
    </source>
</evidence>
<dbReference type="Proteomes" id="UP000436088">
    <property type="component" value="Unassembled WGS sequence"/>
</dbReference>
<dbReference type="AlphaFoldDB" id="A0A6A2Z9F1"/>
<proteinExistence type="predicted"/>
<dbReference type="InterPro" id="IPR005541">
    <property type="entry name" value="KNOX2"/>
</dbReference>